<keyword evidence="4 7" id="KW-0630">Potassium</keyword>
<keyword evidence="9" id="KW-0472">Membrane</keyword>
<feature type="region of interest" description="Disordered" evidence="8">
    <location>
        <begin position="1"/>
        <end position="54"/>
    </location>
</feature>
<evidence type="ECO:0000256" key="6">
    <source>
        <dbReference type="ARBA" id="ARBA00023303"/>
    </source>
</evidence>
<comment type="similarity">
    <text evidence="7">Belongs to the inward rectifier-type potassium channel (TC 1.A.2.1) family.</text>
</comment>
<keyword evidence="7 9" id="KW-0812">Transmembrane</keyword>
<feature type="compositionally biased region" description="Basic and acidic residues" evidence="8">
    <location>
        <begin position="1"/>
        <end position="10"/>
    </location>
</feature>
<dbReference type="GO" id="GO:0005886">
    <property type="term" value="C:plasma membrane"/>
    <property type="evidence" value="ECO:0007669"/>
    <property type="project" value="TreeGrafter"/>
</dbReference>
<organism evidence="10 11">
    <name type="scientific">Taxus chinensis</name>
    <name type="common">Chinese yew</name>
    <name type="synonym">Taxus wallichiana var. chinensis</name>
    <dbReference type="NCBI Taxonomy" id="29808"/>
    <lineage>
        <taxon>Eukaryota</taxon>
        <taxon>Viridiplantae</taxon>
        <taxon>Streptophyta</taxon>
        <taxon>Embryophyta</taxon>
        <taxon>Tracheophyta</taxon>
        <taxon>Spermatophyta</taxon>
        <taxon>Pinopsida</taxon>
        <taxon>Pinidae</taxon>
        <taxon>Conifers II</taxon>
        <taxon>Cupressales</taxon>
        <taxon>Taxaceae</taxon>
        <taxon>Taxus</taxon>
    </lineage>
</organism>
<feature type="compositionally biased region" description="Basic and acidic residues" evidence="8">
    <location>
        <begin position="23"/>
        <end position="54"/>
    </location>
</feature>
<keyword evidence="9" id="KW-1133">Transmembrane helix</keyword>
<comment type="caution">
    <text evidence="10">The sequence shown here is derived from an EMBL/GenBank/DDBJ whole genome shotgun (WGS) entry which is preliminary data.</text>
</comment>
<comment type="subcellular location">
    <subcellularLocation>
        <location evidence="7">Membrane</location>
        <topology evidence="7">Multi-pass membrane protein</topology>
    </subcellularLocation>
</comment>
<evidence type="ECO:0000256" key="5">
    <source>
        <dbReference type="ARBA" id="ARBA00023065"/>
    </source>
</evidence>
<sequence>SPIPDHEDKQNFIGDNSPGQYSCDKDDAFENDQLRNEKKVIGRNYSKNERSDNSSKKLVEKVNLCAVSEKKAEKGCSTISPVQEKDIKNNSFLSSNDRKFKAKRLQINSNLQDKKMQANLDNPFSEVVDDVRSTKQDYVVDEQDARWQCSLTANKADNAVISLIALKHKNACEGDKAVHASRDLTVNDTLPTHSMSEFEKSVLKSDAKMLIFESLPEDCIDDSQEQNLDALSVESSVANSQNEIVLESCLPGDKEKLAAKEETDQSPNRLDANATPVQNSLPGAEIRWRRLKNTIAIVNRMSAGNSSNYNLLEEEVAEGIQMCPKYDKGDAGSMGAAAFEGVRTTGRSRRKGRKGMEGLLVRQDKGFISFIQDFYVACLKLPIVHFLIGVFLVPVVLGLIFSPLYLLDLNGLRFDGVMNEDLEDGPRKSTRRQCFTLLNVFLYALSLSTTFGGSPVAAVSPFCLLVANMNTLMAQFLFVFLSGAVFARMSQPSQPIRCARKAIIKTNDFTVNQGEYSEENFKVFSVRLVLGGPAPCELVDVKICLTFRIFIKLPNGSTFCSTQDLDLVRSEVSYLRYGLMVRHIIDKKSPVYGHTLESLDEGDASFSMTIMGLERSSMQPIFHLEDYFVCDGDVAWDRDYVDFIHINVKGQRVLDHSKIDHLKPTK</sequence>
<accession>A0AA38KLN9</accession>
<protein>
    <recommendedName>
        <fullName evidence="12">Inward rectifier potassium channel C-terminal domain-containing protein</fullName>
    </recommendedName>
</protein>
<dbReference type="InterPro" id="IPR014756">
    <property type="entry name" value="Ig_E-set"/>
</dbReference>
<feature type="transmembrane region" description="Helical" evidence="9">
    <location>
        <begin position="437"/>
        <end position="458"/>
    </location>
</feature>
<feature type="non-terminal residue" evidence="10">
    <location>
        <position position="666"/>
    </location>
</feature>
<keyword evidence="1 7" id="KW-0813">Transport</keyword>
<dbReference type="GO" id="GO:0034702">
    <property type="term" value="C:monoatomic ion channel complex"/>
    <property type="evidence" value="ECO:0007669"/>
    <property type="project" value="UniProtKB-KW"/>
</dbReference>
<dbReference type="OMA" id="FTHASKD"/>
<feature type="region of interest" description="Disordered" evidence="8">
    <location>
        <begin position="258"/>
        <end position="277"/>
    </location>
</feature>
<dbReference type="PANTHER" id="PTHR11767:SF105">
    <property type="entry name" value="INWARD RECTIFIER POTASSIUM CHANNEL C-TERMINAL DOMAIN-CONTAINING PROTEIN"/>
    <property type="match status" value="1"/>
</dbReference>
<proteinExistence type="inferred from homology"/>
<evidence type="ECO:0000313" key="11">
    <source>
        <dbReference type="Proteomes" id="UP000824469"/>
    </source>
</evidence>
<keyword evidence="11" id="KW-1185">Reference proteome</keyword>
<keyword evidence="2 7" id="KW-0633">Potassium transport</keyword>
<dbReference type="GO" id="GO:0005242">
    <property type="term" value="F:inward rectifier potassium channel activity"/>
    <property type="evidence" value="ECO:0007669"/>
    <property type="project" value="InterPro"/>
</dbReference>
<name>A0AA38KLN9_TAXCH</name>
<dbReference type="GO" id="GO:1990573">
    <property type="term" value="P:potassium ion import across plasma membrane"/>
    <property type="evidence" value="ECO:0007669"/>
    <property type="project" value="TreeGrafter"/>
</dbReference>
<evidence type="ECO:0000256" key="7">
    <source>
        <dbReference type="RuleBase" id="RU003822"/>
    </source>
</evidence>
<feature type="transmembrane region" description="Helical" evidence="9">
    <location>
        <begin position="464"/>
        <end position="487"/>
    </location>
</feature>
<dbReference type="Gene3D" id="2.60.40.1400">
    <property type="entry name" value="G protein-activated inward rectifier potassium channel 1"/>
    <property type="match status" value="1"/>
</dbReference>
<evidence type="ECO:0008006" key="12">
    <source>
        <dbReference type="Google" id="ProtNLM"/>
    </source>
</evidence>
<dbReference type="InterPro" id="IPR016449">
    <property type="entry name" value="K_chnl_inward-rec_Kir"/>
</dbReference>
<dbReference type="Gene3D" id="1.10.287.70">
    <property type="match status" value="1"/>
</dbReference>
<keyword evidence="3 7" id="KW-0851">Voltage-gated channel</keyword>
<dbReference type="PANTHER" id="PTHR11767">
    <property type="entry name" value="INWARD RECTIFIER POTASSIUM CHANNEL"/>
    <property type="match status" value="1"/>
</dbReference>
<dbReference type="EMBL" id="JAHRHJ020000007">
    <property type="protein sequence ID" value="KAH9308418.1"/>
    <property type="molecule type" value="Genomic_DNA"/>
</dbReference>
<evidence type="ECO:0000256" key="4">
    <source>
        <dbReference type="ARBA" id="ARBA00022958"/>
    </source>
</evidence>
<evidence type="ECO:0000256" key="8">
    <source>
        <dbReference type="SAM" id="MobiDB-lite"/>
    </source>
</evidence>
<evidence type="ECO:0000256" key="3">
    <source>
        <dbReference type="ARBA" id="ARBA00022882"/>
    </source>
</evidence>
<evidence type="ECO:0000256" key="1">
    <source>
        <dbReference type="ARBA" id="ARBA00022448"/>
    </source>
</evidence>
<keyword evidence="6 7" id="KW-0407">Ion channel</keyword>
<evidence type="ECO:0000256" key="9">
    <source>
        <dbReference type="SAM" id="Phobius"/>
    </source>
</evidence>
<feature type="non-terminal residue" evidence="10">
    <location>
        <position position="1"/>
    </location>
</feature>
<evidence type="ECO:0000256" key="2">
    <source>
        <dbReference type="ARBA" id="ARBA00022538"/>
    </source>
</evidence>
<gene>
    <name evidence="10" type="ORF">KI387_036329</name>
</gene>
<evidence type="ECO:0000313" key="10">
    <source>
        <dbReference type="EMBL" id="KAH9308418.1"/>
    </source>
</evidence>
<dbReference type="Proteomes" id="UP000824469">
    <property type="component" value="Unassembled WGS sequence"/>
</dbReference>
<feature type="transmembrane region" description="Helical" evidence="9">
    <location>
        <begin position="383"/>
        <end position="407"/>
    </location>
</feature>
<reference evidence="10 11" key="1">
    <citation type="journal article" date="2021" name="Nat. Plants">
        <title>The Taxus genome provides insights into paclitaxel biosynthesis.</title>
        <authorList>
            <person name="Xiong X."/>
            <person name="Gou J."/>
            <person name="Liao Q."/>
            <person name="Li Y."/>
            <person name="Zhou Q."/>
            <person name="Bi G."/>
            <person name="Li C."/>
            <person name="Du R."/>
            <person name="Wang X."/>
            <person name="Sun T."/>
            <person name="Guo L."/>
            <person name="Liang H."/>
            <person name="Lu P."/>
            <person name="Wu Y."/>
            <person name="Zhang Z."/>
            <person name="Ro D.K."/>
            <person name="Shang Y."/>
            <person name="Huang S."/>
            <person name="Yan J."/>
        </authorList>
    </citation>
    <scope>NUCLEOTIDE SEQUENCE [LARGE SCALE GENOMIC DNA]</scope>
    <source>
        <strain evidence="10">Ta-2019</strain>
    </source>
</reference>
<dbReference type="AlphaFoldDB" id="A0AA38KLN9"/>
<keyword evidence="5 7" id="KW-0406">Ion transport</keyword>
<dbReference type="InterPro" id="IPR013518">
    <property type="entry name" value="K_chnl_inward-rec_Kir_cyto"/>
</dbReference>
<dbReference type="GO" id="GO:0034765">
    <property type="term" value="P:regulation of monoatomic ion transmembrane transport"/>
    <property type="evidence" value="ECO:0007669"/>
    <property type="project" value="TreeGrafter"/>
</dbReference>
<dbReference type="SUPFAM" id="SSF81296">
    <property type="entry name" value="E set domains"/>
    <property type="match status" value="1"/>
</dbReference>